<evidence type="ECO:0000313" key="1">
    <source>
        <dbReference type="EMBL" id="MBX68485.1"/>
    </source>
</evidence>
<reference evidence="1" key="1">
    <citation type="submission" date="2018-02" db="EMBL/GenBank/DDBJ databases">
        <title>Rhizophora mucronata_Transcriptome.</title>
        <authorList>
            <person name="Meera S.P."/>
            <person name="Sreeshan A."/>
            <person name="Augustine A."/>
        </authorList>
    </citation>
    <scope>NUCLEOTIDE SEQUENCE</scope>
    <source>
        <tissue evidence="1">Leaf</tissue>
    </source>
</reference>
<proteinExistence type="predicted"/>
<protein>
    <submittedName>
        <fullName evidence="1">Uncharacterized protein</fullName>
    </submittedName>
</protein>
<organism evidence="1">
    <name type="scientific">Rhizophora mucronata</name>
    <name type="common">Asiatic mangrove</name>
    <dbReference type="NCBI Taxonomy" id="61149"/>
    <lineage>
        <taxon>Eukaryota</taxon>
        <taxon>Viridiplantae</taxon>
        <taxon>Streptophyta</taxon>
        <taxon>Embryophyta</taxon>
        <taxon>Tracheophyta</taxon>
        <taxon>Spermatophyta</taxon>
        <taxon>Magnoliopsida</taxon>
        <taxon>eudicotyledons</taxon>
        <taxon>Gunneridae</taxon>
        <taxon>Pentapetalae</taxon>
        <taxon>rosids</taxon>
        <taxon>fabids</taxon>
        <taxon>Malpighiales</taxon>
        <taxon>Rhizophoraceae</taxon>
        <taxon>Rhizophora</taxon>
    </lineage>
</organism>
<name>A0A2P2QNI9_RHIMU</name>
<accession>A0A2P2QNI9</accession>
<sequence length="53" mass="6049">MYVDQSSTILLVPPSLVPVLRIAPTDFRFHWLQTTIDLSSVLKTRGVYHNKGH</sequence>
<dbReference type="EMBL" id="GGEC01088001">
    <property type="protein sequence ID" value="MBX68485.1"/>
    <property type="molecule type" value="Transcribed_RNA"/>
</dbReference>
<dbReference type="AlphaFoldDB" id="A0A2P2QNI9"/>